<reference evidence="2 3" key="1">
    <citation type="journal article" date="2019" name="Sci. Rep.">
        <title>Comparative genomics of chytrid fungi reveal insights into the obligate biotrophic and pathogenic lifestyle of Synchytrium endobioticum.</title>
        <authorList>
            <person name="van de Vossenberg B.T.L.H."/>
            <person name="Warris S."/>
            <person name="Nguyen H.D.T."/>
            <person name="van Gent-Pelzer M.P.E."/>
            <person name="Joly D.L."/>
            <person name="van de Geest H.C."/>
            <person name="Bonants P.J.M."/>
            <person name="Smith D.S."/>
            <person name="Levesque C.A."/>
            <person name="van der Lee T.A.J."/>
        </authorList>
    </citation>
    <scope>NUCLEOTIDE SEQUENCE [LARGE SCALE GENOMIC DNA]</scope>
    <source>
        <strain evidence="2 3">CBS 809.83</strain>
    </source>
</reference>
<feature type="compositionally biased region" description="Pro residues" evidence="1">
    <location>
        <begin position="147"/>
        <end position="165"/>
    </location>
</feature>
<accession>A0A507EBD1</accession>
<organism evidence="2 3">
    <name type="scientific">Powellomyces hirtus</name>
    <dbReference type="NCBI Taxonomy" id="109895"/>
    <lineage>
        <taxon>Eukaryota</taxon>
        <taxon>Fungi</taxon>
        <taxon>Fungi incertae sedis</taxon>
        <taxon>Chytridiomycota</taxon>
        <taxon>Chytridiomycota incertae sedis</taxon>
        <taxon>Chytridiomycetes</taxon>
        <taxon>Spizellomycetales</taxon>
        <taxon>Powellomycetaceae</taxon>
        <taxon>Powellomyces</taxon>
    </lineage>
</organism>
<dbReference type="EMBL" id="QEAQ01000009">
    <property type="protein sequence ID" value="TPX61152.1"/>
    <property type="molecule type" value="Genomic_DNA"/>
</dbReference>
<sequence>MVNQMNKVRKNLTRSLRAKKHGFKASRHLHPAGLVSLSNTTILTAIDSLNSQVSESLNVLPLEMTAAADAPSDPNALWREVRKVEKKEQAVRSGKLGKNNSIINPILLSKKKVRRMRTREKYNAQREAGIHSGAAMDVEMMDAPPAAAHPPPPPSHTTTTPPPANPSGAGTTLGAPR</sequence>
<dbReference type="Proteomes" id="UP000318582">
    <property type="component" value="Unassembled WGS sequence"/>
</dbReference>
<dbReference type="AlphaFoldDB" id="A0A507EBD1"/>
<gene>
    <name evidence="2" type="ORF">PhCBS80983_g01265</name>
</gene>
<comment type="caution">
    <text evidence="2">The sequence shown here is derived from an EMBL/GenBank/DDBJ whole genome shotgun (WGS) entry which is preliminary data.</text>
</comment>
<keyword evidence="3" id="KW-1185">Reference proteome</keyword>
<proteinExistence type="predicted"/>
<evidence type="ECO:0000313" key="2">
    <source>
        <dbReference type="EMBL" id="TPX61152.1"/>
    </source>
</evidence>
<evidence type="ECO:0000313" key="3">
    <source>
        <dbReference type="Proteomes" id="UP000318582"/>
    </source>
</evidence>
<evidence type="ECO:0000256" key="1">
    <source>
        <dbReference type="SAM" id="MobiDB-lite"/>
    </source>
</evidence>
<feature type="compositionally biased region" description="Low complexity" evidence="1">
    <location>
        <begin position="166"/>
        <end position="177"/>
    </location>
</feature>
<feature type="region of interest" description="Disordered" evidence="1">
    <location>
        <begin position="122"/>
        <end position="177"/>
    </location>
</feature>
<protein>
    <submittedName>
        <fullName evidence="2">Uncharacterized protein</fullName>
    </submittedName>
</protein>
<name>A0A507EBD1_9FUNG</name>